<dbReference type="SUPFAM" id="SSF51338">
    <property type="entry name" value="Composite domain of metallo-dependent hydrolases"/>
    <property type="match status" value="1"/>
</dbReference>
<evidence type="ECO:0000313" key="2">
    <source>
        <dbReference type="EMBL" id="SVA21924.1"/>
    </source>
</evidence>
<dbReference type="Pfam" id="PF07969">
    <property type="entry name" value="Amidohydro_3"/>
    <property type="match status" value="1"/>
</dbReference>
<dbReference type="PANTHER" id="PTHR11647:SF1">
    <property type="entry name" value="COLLAPSIN RESPONSE MEDIATOR PROTEIN"/>
    <property type="match status" value="1"/>
</dbReference>
<dbReference type="InterPro" id="IPR011059">
    <property type="entry name" value="Metal-dep_hydrolase_composite"/>
</dbReference>
<dbReference type="InterPro" id="IPR013108">
    <property type="entry name" value="Amidohydro_3"/>
</dbReference>
<proteinExistence type="predicted"/>
<gene>
    <name evidence="2" type="ORF">METZ01_LOCUS74778</name>
</gene>
<feature type="domain" description="Amidohydrolase 3" evidence="1">
    <location>
        <begin position="43"/>
        <end position="546"/>
    </location>
</feature>
<dbReference type="Gene3D" id="2.30.40.10">
    <property type="entry name" value="Urease, subunit C, domain 1"/>
    <property type="match status" value="1"/>
</dbReference>
<sequence>MFDILIKDGNIVDGTGTKSFISDVAIKDGKIAEVGKISQKAKREIDADGHLVTPGWVDIHTHYDGQSLWDPYLTPSSWHGCTTVVMGNCGVGFAPVSPNKEQWLIELMESVEDIPGSALNEGIDWQWESFPEYLDALEKLPRVLDVGTQVPHCAVRSYVMGDRCIEQKTAGSEDIKKMADIVQEGLQAGALGFSTSRTIVHRTLEGDLVPGTYAGEAELFGIAEGMNKAGHGVLQMASDLGEADGDLKWMAKLSKDYNVGVSLNLFQNDFLPNQYKDILQRMKDVNANGANISAQVSGRTVGLILGLETTMQPFMRKPAYMKIANLPLEQRVIEMNKPEVRKAILSNEGWDPSPEAKRFLQGWEKMFRLGNPPKYEPLQSECLSERSKSEGINPEEIAYDILLEFDGKGLIYYPFLNYSNYNLDCALEMMMAPHTVFGGSDGGAHCGTICDVSLPTYNLSYWGRDRTRGEKVAIEWLVHKQTLGTALIHGLNDRGCIKEGLIADLNIIDLEELAIDSPKVAYDLPTGARRLVQGSKGYKHTIKSGIPIFEDGEPTSELPGRLIRGPQARIN</sequence>
<reference evidence="2" key="1">
    <citation type="submission" date="2018-05" db="EMBL/GenBank/DDBJ databases">
        <authorList>
            <person name="Lanie J.A."/>
            <person name="Ng W.-L."/>
            <person name="Kazmierczak K.M."/>
            <person name="Andrzejewski T.M."/>
            <person name="Davidsen T.M."/>
            <person name="Wayne K.J."/>
            <person name="Tettelin H."/>
            <person name="Glass J.I."/>
            <person name="Rusch D."/>
            <person name="Podicherti R."/>
            <person name="Tsui H.-C.T."/>
            <person name="Winkler M.E."/>
        </authorList>
    </citation>
    <scope>NUCLEOTIDE SEQUENCE</scope>
</reference>
<dbReference type="CDD" id="cd01297">
    <property type="entry name" value="D-aminoacylase"/>
    <property type="match status" value="1"/>
</dbReference>
<dbReference type="InterPro" id="IPR050378">
    <property type="entry name" value="Metallo-dep_Hydrolases_sf"/>
</dbReference>
<dbReference type="SUPFAM" id="SSF51556">
    <property type="entry name" value="Metallo-dependent hydrolases"/>
    <property type="match status" value="1"/>
</dbReference>
<organism evidence="2">
    <name type="scientific">marine metagenome</name>
    <dbReference type="NCBI Taxonomy" id="408172"/>
    <lineage>
        <taxon>unclassified sequences</taxon>
        <taxon>metagenomes</taxon>
        <taxon>ecological metagenomes</taxon>
    </lineage>
</organism>
<dbReference type="GO" id="GO:0005829">
    <property type="term" value="C:cytosol"/>
    <property type="evidence" value="ECO:0007669"/>
    <property type="project" value="TreeGrafter"/>
</dbReference>
<dbReference type="AlphaFoldDB" id="A0A381U1H2"/>
<evidence type="ECO:0000259" key="1">
    <source>
        <dbReference type="Pfam" id="PF07969"/>
    </source>
</evidence>
<dbReference type="EMBL" id="UINC01005532">
    <property type="protein sequence ID" value="SVA21924.1"/>
    <property type="molecule type" value="Genomic_DNA"/>
</dbReference>
<protein>
    <recommendedName>
        <fullName evidence="1">Amidohydrolase 3 domain-containing protein</fullName>
    </recommendedName>
</protein>
<dbReference type="GO" id="GO:0016812">
    <property type="term" value="F:hydrolase activity, acting on carbon-nitrogen (but not peptide) bonds, in cyclic amides"/>
    <property type="evidence" value="ECO:0007669"/>
    <property type="project" value="TreeGrafter"/>
</dbReference>
<dbReference type="Gene3D" id="3.20.20.140">
    <property type="entry name" value="Metal-dependent hydrolases"/>
    <property type="match status" value="1"/>
</dbReference>
<dbReference type="InterPro" id="IPR032466">
    <property type="entry name" value="Metal_Hydrolase"/>
</dbReference>
<name>A0A381U1H2_9ZZZZ</name>
<accession>A0A381U1H2</accession>
<dbReference type="PANTHER" id="PTHR11647">
    <property type="entry name" value="HYDRANTOINASE/DIHYDROPYRIMIDINASE FAMILY MEMBER"/>
    <property type="match status" value="1"/>
</dbReference>